<dbReference type="GO" id="GO:0004521">
    <property type="term" value="F:RNA endonuclease activity"/>
    <property type="evidence" value="ECO:0007669"/>
    <property type="project" value="TreeGrafter"/>
</dbReference>
<dbReference type="EMBL" id="FONN01000015">
    <property type="protein sequence ID" value="SFF14930.1"/>
    <property type="molecule type" value="Genomic_DNA"/>
</dbReference>
<keyword evidence="7" id="KW-0540">Nuclease</keyword>
<feature type="domain" description="Beta-Casp" evidence="6">
    <location>
        <begin position="251"/>
        <end position="367"/>
    </location>
</feature>
<evidence type="ECO:0000256" key="2">
    <source>
        <dbReference type="ARBA" id="ARBA00034221"/>
    </source>
</evidence>
<sequence>MQLTIWGGAGEHGRSSYLLQYNEEAVLLDCGGKKEGGGQYPLISREVIPQLKAVFLSHAHEDHSMALPLLYKHGYEGEVWTSRVTAQQLPGYFQAWGRYARSQAAELPYRDEHIAAIRYAYLEERSIADEWSSVFPGLRIKWGRSGHLPGAVWLALDWHGKLVYFSGDYTAESGLLAADEPLLGVIGEGADAARRPISETMRIADLAIVDAAYGANPDSQAVRLAELERATEEVLLAQGSVLYPVPTSGRGQELLVWASERFPQARLIVERALMEPLHQLAALPEWLGGGALARMEALLASGRLTIVASEEERLRALARKGSALIFTNDGMMQSEVARWYHQQLSGAAHHAVLLTGHLAAGSYGEMALRSSGRSGSVASGFPPPVQHIRYKVHQGLPDVRQMLERVPSRTTVLAHAVKSRTDGLLEVLKEEGYEGVYSLSPGERLIF</sequence>
<evidence type="ECO:0000259" key="5">
    <source>
        <dbReference type="SMART" id="SM00849"/>
    </source>
</evidence>
<dbReference type="Pfam" id="PF00753">
    <property type="entry name" value="Lactamase_B"/>
    <property type="match status" value="1"/>
</dbReference>
<comment type="catalytic activity">
    <reaction evidence="4">
        <text>3',5'-cyclic UMP + H2O = UMP + H(+)</text>
        <dbReference type="Rhea" id="RHEA:70575"/>
        <dbReference type="ChEBI" id="CHEBI:15377"/>
        <dbReference type="ChEBI" id="CHEBI:15378"/>
        <dbReference type="ChEBI" id="CHEBI:57865"/>
        <dbReference type="ChEBI" id="CHEBI:184387"/>
    </reaction>
    <physiologicalReaction direction="left-to-right" evidence="4">
        <dbReference type="Rhea" id="RHEA:70576"/>
    </physiologicalReaction>
</comment>
<dbReference type="Proteomes" id="UP000183410">
    <property type="component" value="Unassembled WGS sequence"/>
</dbReference>
<gene>
    <name evidence="7" type="ORF">SAMN04487969_115107</name>
</gene>
<dbReference type="InterPro" id="IPR050698">
    <property type="entry name" value="MBL"/>
</dbReference>
<dbReference type="PANTHER" id="PTHR11203:SF37">
    <property type="entry name" value="INTEGRATOR COMPLEX SUBUNIT 11"/>
    <property type="match status" value="1"/>
</dbReference>
<dbReference type="SMART" id="SM00849">
    <property type="entry name" value="Lactamase_B"/>
    <property type="match status" value="1"/>
</dbReference>
<dbReference type="Gene3D" id="3.60.15.10">
    <property type="entry name" value="Ribonuclease Z/Hydroxyacylglutathione hydrolase-like"/>
    <property type="match status" value="1"/>
</dbReference>
<dbReference type="OrthoDB" id="9803916at2"/>
<evidence type="ECO:0000256" key="3">
    <source>
        <dbReference type="ARBA" id="ARBA00034301"/>
    </source>
</evidence>
<protein>
    <submittedName>
        <fullName evidence="7">RNA processing exonuclease, beta-lactamase fold, Cft2 family</fullName>
    </submittedName>
</protein>
<name>A0A1I2GD62_9BACL</name>
<evidence type="ECO:0000256" key="1">
    <source>
        <dbReference type="ARBA" id="ARBA00022801"/>
    </source>
</evidence>
<organism evidence="7 8">
    <name type="scientific">Paenibacillus algorifonticola</name>
    <dbReference type="NCBI Taxonomy" id="684063"/>
    <lineage>
        <taxon>Bacteria</taxon>
        <taxon>Bacillati</taxon>
        <taxon>Bacillota</taxon>
        <taxon>Bacilli</taxon>
        <taxon>Bacillales</taxon>
        <taxon>Paenibacillaceae</taxon>
        <taxon>Paenibacillus</taxon>
    </lineage>
</organism>
<dbReference type="SUPFAM" id="SSF56281">
    <property type="entry name" value="Metallo-hydrolase/oxidoreductase"/>
    <property type="match status" value="1"/>
</dbReference>
<dbReference type="PANTHER" id="PTHR11203">
    <property type="entry name" value="CLEAVAGE AND POLYADENYLATION SPECIFICITY FACTOR FAMILY MEMBER"/>
    <property type="match status" value="1"/>
</dbReference>
<proteinExistence type="predicted"/>
<comment type="catalytic activity">
    <reaction evidence="2">
        <text>3',5'-cyclic CMP + H2O = CMP + H(+)</text>
        <dbReference type="Rhea" id="RHEA:72675"/>
        <dbReference type="ChEBI" id="CHEBI:15377"/>
        <dbReference type="ChEBI" id="CHEBI:15378"/>
        <dbReference type="ChEBI" id="CHEBI:58003"/>
        <dbReference type="ChEBI" id="CHEBI:60377"/>
    </reaction>
    <physiologicalReaction direction="left-to-right" evidence="2">
        <dbReference type="Rhea" id="RHEA:72676"/>
    </physiologicalReaction>
</comment>
<feature type="domain" description="Metallo-beta-lactamase" evidence="5">
    <location>
        <begin position="13"/>
        <end position="216"/>
    </location>
</feature>
<keyword evidence="8" id="KW-1185">Reference proteome</keyword>
<evidence type="ECO:0000259" key="6">
    <source>
        <dbReference type="SMART" id="SM01027"/>
    </source>
</evidence>
<accession>A0A1I2GD62</accession>
<dbReference type="InterPro" id="IPR036866">
    <property type="entry name" value="RibonucZ/Hydroxyglut_hydro"/>
</dbReference>
<dbReference type="InterPro" id="IPR001279">
    <property type="entry name" value="Metallo-B-lactamas"/>
</dbReference>
<dbReference type="InterPro" id="IPR022712">
    <property type="entry name" value="Beta_Casp"/>
</dbReference>
<dbReference type="SMART" id="SM01027">
    <property type="entry name" value="Beta-Casp"/>
    <property type="match status" value="1"/>
</dbReference>
<dbReference type="Gene3D" id="3.40.50.10890">
    <property type="match status" value="1"/>
</dbReference>
<evidence type="ECO:0000313" key="8">
    <source>
        <dbReference type="Proteomes" id="UP000183410"/>
    </source>
</evidence>
<keyword evidence="7" id="KW-0269">Exonuclease</keyword>
<dbReference type="AlphaFoldDB" id="A0A1I2GD62"/>
<dbReference type="GO" id="GO:0004527">
    <property type="term" value="F:exonuclease activity"/>
    <property type="evidence" value="ECO:0007669"/>
    <property type="project" value="UniProtKB-KW"/>
</dbReference>
<reference evidence="8" key="1">
    <citation type="submission" date="2016-10" db="EMBL/GenBank/DDBJ databases">
        <authorList>
            <person name="Varghese N."/>
            <person name="Submissions S."/>
        </authorList>
    </citation>
    <scope>NUCLEOTIDE SEQUENCE [LARGE SCALE GENOMIC DNA]</scope>
    <source>
        <strain evidence="8">CGMCC 1.10223</strain>
    </source>
</reference>
<comment type="function">
    <text evidence="3">Counteracts the endogenous Pycsar antiviral defense system. Phosphodiesterase that enables metal-dependent hydrolysis of host cyclic nucleotide Pycsar defense signals such as cCMP and cUMP.</text>
</comment>
<evidence type="ECO:0000313" key="7">
    <source>
        <dbReference type="EMBL" id="SFF14930.1"/>
    </source>
</evidence>
<keyword evidence="1" id="KW-0378">Hydrolase</keyword>
<evidence type="ECO:0000256" key="4">
    <source>
        <dbReference type="ARBA" id="ARBA00048505"/>
    </source>
</evidence>